<evidence type="ECO:0000313" key="1">
    <source>
        <dbReference type="EMBL" id="BAJ76028.1"/>
    </source>
</evidence>
<dbReference type="RefSeq" id="WP_013586150.1">
    <property type="nucleotide sequence ID" value="NC_015125.1"/>
</dbReference>
<reference evidence="1 2" key="1">
    <citation type="journal article" date="2011" name="J. Bacteriol.">
        <title>Genome sequence of Microbacterium testaceum StLB037, an N-acylhomoserine lactone-degrading bacterium isolated from potato leaves.</title>
        <authorList>
            <person name="Morohoshi T."/>
            <person name="Wang W.-Z."/>
            <person name="Someya N."/>
            <person name="Ikeda T."/>
        </authorList>
    </citation>
    <scope>NUCLEOTIDE SEQUENCE [LARGE SCALE GENOMIC DNA]</scope>
    <source>
        <strain evidence="1 2">StLB037</strain>
    </source>
</reference>
<dbReference type="KEGG" id="mts:MTES_3064"/>
<proteinExistence type="predicted"/>
<dbReference type="Proteomes" id="UP000008975">
    <property type="component" value="Chromosome"/>
</dbReference>
<dbReference type="OrthoDB" id="5071990at2"/>
<sequence>MTDRYAIDIGGFLNLAGATSRSLDDLTSAVSAAVQALWAIRDAVSSAPELSRGFDRATGPWEAKACGLVEYAGALLEGAEQAVTEYCRADVVMALNADQSVARQGTGRWRVA</sequence>
<protein>
    <submittedName>
        <fullName evidence="1">UDP-N-acetylmuramate dehydrogenase</fullName>
    </submittedName>
</protein>
<accession>E8NBH1</accession>
<organism evidence="1 2">
    <name type="scientific">Microbacterium testaceum (strain StLB037)</name>
    <dbReference type="NCBI Taxonomy" id="979556"/>
    <lineage>
        <taxon>Bacteria</taxon>
        <taxon>Bacillati</taxon>
        <taxon>Actinomycetota</taxon>
        <taxon>Actinomycetes</taxon>
        <taxon>Micrococcales</taxon>
        <taxon>Microbacteriaceae</taxon>
        <taxon>Microbacterium</taxon>
    </lineage>
</organism>
<reference key="2">
    <citation type="submission" date="2011-02" db="EMBL/GenBank/DDBJ databases">
        <title>Genome sequence of Microbacterium testaceum StLB037.</title>
        <authorList>
            <person name="Morohoshi T."/>
            <person name="Wang W.Z."/>
            <person name="Someya N."/>
            <person name="Ikeda T."/>
        </authorList>
    </citation>
    <scope>NUCLEOTIDE SEQUENCE</scope>
    <source>
        <strain>StLB037</strain>
    </source>
</reference>
<dbReference type="HOGENOM" id="CLU_2143020_0_0_11"/>
<dbReference type="AlphaFoldDB" id="E8NBH1"/>
<name>E8NBH1_MICTS</name>
<gene>
    <name evidence="1" type="ordered locus">MTES_3064</name>
</gene>
<evidence type="ECO:0000313" key="2">
    <source>
        <dbReference type="Proteomes" id="UP000008975"/>
    </source>
</evidence>
<dbReference type="EMBL" id="AP012052">
    <property type="protein sequence ID" value="BAJ76028.1"/>
    <property type="molecule type" value="Genomic_DNA"/>
</dbReference>